<dbReference type="RefSeq" id="XP_044549062.1">
    <property type="nucleotide sequence ID" value="XM_044694391.1"/>
</dbReference>
<keyword evidence="3" id="KW-1185">Reference proteome</keyword>
<organism evidence="2 3">
    <name type="scientific">Naegleria lovaniensis</name>
    <name type="common">Amoeba</name>
    <dbReference type="NCBI Taxonomy" id="51637"/>
    <lineage>
        <taxon>Eukaryota</taxon>
        <taxon>Discoba</taxon>
        <taxon>Heterolobosea</taxon>
        <taxon>Tetramitia</taxon>
        <taxon>Eutetramitia</taxon>
        <taxon>Vahlkampfiidae</taxon>
        <taxon>Naegleria</taxon>
    </lineage>
</organism>
<dbReference type="Proteomes" id="UP000816034">
    <property type="component" value="Unassembled WGS sequence"/>
</dbReference>
<sequence>MLQLLYFQFHVYDCKHQRVNSFHASTSEDHSSADPTYKTCIVRVSNHATDGLSTFGRNDYSRRQSFNSNSTLQLVYAMDGFWHVFRTDTNAHVKKLIGPAADAEPQWHPTNPEVLYYLPTNGVGMKIYSINVITGIITTVADLASRIKTRWPSANAAWTKSEGSPSKDARFWCFMVDDSSWNSVGVISYDLVQDQIIGFLNTNGVRPDHVSASPSGKYCVVSGDDASGTVAHSLDFTQKKKVHTKSEHSDLAINELGEDIYVSIDYQANGGDVFMTNLKTGQRTNLFPTYIDGSTTALHVSGKGYNVPGWVVISTYAMSGPRQWLHDKILLVPLNVSKPIYALAHHRSISNGYWTEPHASVNRDLTMIAFTSNWNVNSAENVDAYRIEIPSLVASPKNSSNNTNNGNNTANSTERSTVRVGSASTSSCIRSFLTLIVCCFLIL</sequence>
<comment type="caution">
    <text evidence="2">The sequence shown here is derived from an EMBL/GenBank/DDBJ whole genome shotgun (WGS) entry which is preliminary data.</text>
</comment>
<name>A0AA88GSJ8_NAELO</name>
<dbReference type="SUPFAM" id="SSF82171">
    <property type="entry name" value="DPP6 N-terminal domain-like"/>
    <property type="match status" value="1"/>
</dbReference>
<gene>
    <name evidence="2" type="ORF">C9374_004720</name>
</gene>
<feature type="region of interest" description="Disordered" evidence="1">
    <location>
        <begin position="396"/>
        <end position="417"/>
    </location>
</feature>
<dbReference type="AlphaFoldDB" id="A0AA88GSJ8"/>
<feature type="compositionally biased region" description="Low complexity" evidence="1">
    <location>
        <begin position="398"/>
        <end position="413"/>
    </location>
</feature>
<dbReference type="GeneID" id="68097175"/>
<evidence type="ECO:0000313" key="2">
    <source>
        <dbReference type="EMBL" id="KAG2383383.1"/>
    </source>
</evidence>
<accession>A0AA88GSJ8</accession>
<protein>
    <submittedName>
        <fullName evidence="2">Uncharacterized protein</fullName>
    </submittedName>
</protein>
<reference evidence="2 3" key="1">
    <citation type="journal article" date="2018" name="BMC Genomics">
        <title>The genome of Naegleria lovaniensis, the basis for a comparative approach to unravel pathogenicity factors of the human pathogenic amoeba N. fowleri.</title>
        <authorList>
            <person name="Liechti N."/>
            <person name="Schurch N."/>
            <person name="Bruggmann R."/>
            <person name="Wittwer M."/>
        </authorList>
    </citation>
    <scope>NUCLEOTIDE SEQUENCE [LARGE SCALE GENOMIC DNA]</scope>
    <source>
        <strain evidence="2 3">ATCC 30569</strain>
    </source>
</reference>
<evidence type="ECO:0000256" key="1">
    <source>
        <dbReference type="SAM" id="MobiDB-lite"/>
    </source>
</evidence>
<dbReference type="EMBL" id="PYSW02000021">
    <property type="protein sequence ID" value="KAG2383383.1"/>
    <property type="molecule type" value="Genomic_DNA"/>
</dbReference>
<evidence type="ECO:0000313" key="3">
    <source>
        <dbReference type="Proteomes" id="UP000816034"/>
    </source>
</evidence>
<proteinExistence type="predicted"/>